<feature type="region of interest" description="Disordered" evidence="1">
    <location>
        <begin position="362"/>
        <end position="452"/>
    </location>
</feature>
<feature type="region of interest" description="Disordered" evidence="1">
    <location>
        <begin position="307"/>
        <end position="350"/>
    </location>
</feature>
<organism evidence="2 3">
    <name type="scientific">Lentinus brumalis</name>
    <dbReference type="NCBI Taxonomy" id="2498619"/>
    <lineage>
        <taxon>Eukaryota</taxon>
        <taxon>Fungi</taxon>
        <taxon>Dikarya</taxon>
        <taxon>Basidiomycota</taxon>
        <taxon>Agaricomycotina</taxon>
        <taxon>Agaricomycetes</taxon>
        <taxon>Polyporales</taxon>
        <taxon>Polyporaceae</taxon>
        <taxon>Lentinus</taxon>
    </lineage>
</organism>
<dbReference type="AlphaFoldDB" id="A0A371DIV2"/>
<gene>
    <name evidence="2" type="ORF">OH76DRAFT_1480574</name>
</gene>
<feature type="compositionally biased region" description="Basic residues" evidence="1">
    <location>
        <begin position="107"/>
        <end position="118"/>
    </location>
</feature>
<evidence type="ECO:0000256" key="1">
    <source>
        <dbReference type="SAM" id="MobiDB-lite"/>
    </source>
</evidence>
<feature type="region of interest" description="Disordered" evidence="1">
    <location>
        <begin position="754"/>
        <end position="805"/>
    </location>
</feature>
<dbReference type="OrthoDB" id="2758679at2759"/>
<name>A0A371DIV2_9APHY</name>
<feature type="region of interest" description="Disordered" evidence="1">
    <location>
        <begin position="1"/>
        <end position="51"/>
    </location>
</feature>
<feature type="compositionally biased region" description="Gly residues" evidence="1">
    <location>
        <begin position="783"/>
        <end position="792"/>
    </location>
</feature>
<evidence type="ECO:0000313" key="3">
    <source>
        <dbReference type="Proteomes" id="UP000256964"/>
    </source>
</evidence>
<feature type="region of interest" description="Disordered" evidence="1">
    <location>
        <begin position="95"/>
        <end position="133"/>
    </location>
</feature>
<evidence type="ECO:0000313" key="2">
    <source>
        <dbReference type="EMBL" id="RDX52452.1"/>
    </source>
</evidence>
<protein>
    <submittedName>
        <fullName evidence="2">Uncharacterized protein</fullName>
    </submittedName>
</protein>
<feature type="compositionally biased region" description="Polar residues" evidence="1">
    <location>
        <begin position="31"/>
        <end position="49"/>
    </location>
</feature>
<feature type="compositionally biased region" description="Polar residues" evidence="1">
    <location>
        <begin position="1"/>
        <end position="10"/>
    </location>
</feature>
<feature type="compositionally biased region" description="Polar residues" evidence="1">
    <location>
        <begin position="221"/>
        <end position="230"/>
    </location>
</feature>
<feature type="compositionally biased region" description="Pro residues" evidence="1">
    <location>
        <begin position="196"/>
        <end position="205"/>
    </location>
</feature>
<dbReference type="STRING" id="139420.A0A371DIV2"/>
<dbReference type="EMBL" id="KZ857390">
    <property type="protein sequence ID" value="RDX52452.1"/>
    <property type="molecule type" value="Genomic_DNA"/>
</dbReference>
<feature type="region of interest" description="Disordered" evidence="1">
    <location>
        <begin position="196"/>
        <end position="257"/>
    </location>
</feature>
<accession>A0A371DIV2</accession>
<sequence>MADVRGTSNPAPGELDPRWGGSGGNPDLNFGTDSLPPSSFPTSQFSNVDETLHVQMRGDWSEADFPPLPRAAETNAWASQQSLLASPFNNALEREELQSTTDVPHGWKVKTSKKRRAGPPRNPPLSSRPRIFGPEKTSMGVGTADATPNPFNAFHNTFNFALANTGANPGPSMEFQMDPLETTPPFARAQPLPPAPDGVPCPPPVATSTPRLEQRAIPERNGNSGAQTTPMDVDRPLVAVPPGAQSPPRSTQATDSARTLDLSLRHFSRAPLNRQFDEQTPRQEQDVLSRRLAPIAARALALPPIAGPYTVRDVPTSSRTGRGTGREATAGDSPYPATSANAPSGGRPPLAAIQEEARDGLTGEEHRYEDENMPPPSMALLHARSSQPSALAGPGLNPPRRSVQPMTHQSEVRGPPQANQLARRPLPEGAARPDFFGPPQGQLPPPPLSMQQPTTQIPFRPLMPEPRGGYPLVRFNDYEALLEGTDPPLLRDLRAGPELSALVVFFPMVLALPHDDMVSEFNNRISVVSNELIGEPNVWLVPPRPPPNATPDDPIPRAWFMQGMTPEGAQRFLDIFAVSCPLMTFFVYPLAIEPELILTLGGFASNVGNQIENLITTTFHSMEVRNIIAQHVAMNQIFDDMDGVSYVLETLDVEILALGNRTFIANVIMLSPATTAENHRLLHDAIARIPFQNAANAPASPRWYVCEVCAGNDHPTHACRFFTLPGWVGPVPQQEQSRVMNQPGSAMIFLPRRASTGQASGSLNNNRGTRGRGRGTATMGSHMNGGRGGGQGPSSSARIRPARGF</sequence>
<dbReference type="Proteomes" id="UP000256964">
    <property type="component" value="Unassembled WGS sequence"/>
</dbReference>
<keyword evidence="3" id="KW-1185">Reference proteome</keyword>
<reference evidence="2 3" key="1">
    <citation type="journal article" date="2018" name="Biotechnol. Biofuels">
        <title>Integrative visual omics of the white-rot fungus Polyporus brumalis exposes the biotechnological potential of its oxidative enzymes for delignifying raw plant biomass.</title>
        <authorList>
            <person name="Miyauchi S."/>
            <person name="Rancon A."/>
            <person name="Drula E."/>
            <person name="Hage H."/>
            <person name="Chaduli D."/>
            <person name="Favel A."/>
            <person name="Grisel S."/>
            <person name="Henrissat B."/>
            <person name="Herpoel-Gimbert I."/>
            <person name="Ruiz-Duenas F.J."/>
            <person name="Chevret D."/>
            <person name="Hainaut M."/>
            <person name="Lin J."/>
            <person name="Wang M."/>
            <person name="Pangilinan J."/>
            <person name="Lipzen A."/>
            <person name="Lesage-Meessen L."/>
            <person name="Navarro D."/>
            <person name="Riley R."/>
            <person name="Grigoriev I.V."/>
            <person name="Zhou S."/>
            <person name="Raouche S."/>
            <person name="Rosso M.N."/>
        </authorList>
    </citation>
    <scope>NUCLEOTIDE SEQUENCE [LARGE SCALE GENOMIC DNA]</scope>
    <source>
        <strain evidence="2 3">BRFM 1820</strain>
    </source>
</reference>
<proteinExistence type="predicted"/>
<feature type="compositionally biased region" description="Polar residues" evidence="1">
    <location>
        <begin position="247"/>
        <end position="257"/>
    </location>
</feature>